<name>A0A1E4TQP2_PACTA</name>
<feature type="region of interest" description="Disordered" evidence="9">
    <location>
        <begin position="274"/>
        <end position="320"/>
    </location>
</feature>
<evidence type="ECO:0000256" key="3">
    <source>
        <dbReference type="ARBA" id="ARBA00018363"/>
    </source>
</evidence>
<evidence type="ECO:0000313" key="10">
    <source>
        <dbReference type="EMBL" id="ODV94091.1"/>
    </source>
</evidence>
<dbReference type="GO" id="GO:1902977">
    <property type="term" value="P:mitotic DNA replication preinitiation complex assembly"/>
    <property type="evidence" value="ECO:0007669"/>
    <property type="project" value="TreeGrafter"/>
</dbReference>
<dbReference type="Gene3D" id="1.10.10.1460">
    <property type="match status" value="1"/>
</dbReference>
<keyword evidence="8" id="KW-0175">Coiled coil</keyword>
<dbReference type="GO" id="GO:0031261">
    <property type="term" value="C:DNA replication preinitiation complex"/>
    <property type="evidence" value="ECO:0007669"/>
    <property type="project" value="TreeGrafter"/>
</dbReference>
<feature type="compositionally biased region" description="Low complexity" evidence="9">
    <location>
        <begin position="515"/>
        <end position="527"/>
    </location>
</feature>
<protein>
    <recommendedName>
        <fullName evidence="3 7">DNA replication regulator SLD2</fullName>
    </recommendedName>
</protein>
<evidence type="ECO:0000256" key="4">
    <source>
        <dbReference type="ARBA" id="ARBA00022705"/>
    </source>
</evidence>
<dbReference type="InterPro" id="IPR021110">
    <property type="entry name" value="DNA_rep_checkpnt_protein"/>
</dbReference>
<keyword evidence="6 7" id="KW-0131">Cell cycle</keyword>
<evidence type="ECO:0000256" key="2">
    <source>
        <dbReference type="ARBA" id="ARBA00007276"/>
    </source>
</evidence>
<evidence type="ECO:0000256" key="9">
    <source>
        <dbReference type="SAM" id="MobiDB-lite"/>
    </source>
</evidence>
<feature type="compositionally biased region" description="Basic residues" evidence="9">
    <location>
        <begin position="440"/>
        <end position="456"/>
    </location>
</feature>
<dbReference type="GO" id="GO:0003697">
    <property type="term" value="F:single-stranded DNA binding"/>
    <property type="evidence" value="ECO:0007669"/>
    <property type="project" value="TreeGrafter"/>
</dbReference>
<dbReference type="OrthoDB" id="4097066at2759"/>
<feature type="region of interest" description="Disordered" evidence="9">
    <location>
        <begin position="497"/>
        <end position="551"/>
    </location>
</feature>
<evidence type="ECO:0000256" key="6">
    <source>
        <dbReference type="ARBA" id="ARBA00023306"/>
    </source>
</evidence>
<dbReference type="GO" id="GO:0000727">
    <property type="term" value="P:double-strand break repair via break-induced replication"/>
    <property type="evidence" value="ECO:0007669"/>
    <property type="project" value="TreeGrafter"/>
</dbReference>
<dbReference type="GO" id="GO:0003688">
    <property type="term" value="F:DNA replication origin binding"/>
    <property type="evidence" value="ECO:0007669"/>
    <property type="project" value="TreeGrafter"/>
</dbReference>
<evidence type="ECO:0000256" key="5">
    <source>
        <dbReference type="ARBA" id="ARBA00023242"/>
    </source>
</evidence>
<dbReference type="PANTHER" id="PTHR28124">
    <property type="entry name" value="DNA REPLICATION REGULATOR SLD2"/>
    <property type="match status" value="1"/>
</dbReference>
<keyword evidence="11" id="KW-1185">Reference proteome</keyword>
<feature type="compositionally biased region" description="Low complexity" evidence="9">
    <location>
        <begin position="293"/>
        <end position="313"/>
    </location>
</feature>
<sequence length="578" mass="65984">MVADLELEFNKLKLEIKEWEHNFTMTNNGAKPSLKDIKLNSEIQAKYKQYNKLKKRIAALSAQSPAVADSQGVVSVGKQEQDNNGFKTPTKRLKNGYDKVMISSPSNHKKRSPLRKADPVIDKSGEQNDYESPNSIKSSPFKIKELGPTPQLNGRVLSIFDIPLNSPVVTPVKRQKGTMSPSKILEDQEEFQQGSVNSSSDDEADIQKLINKENRAKTEPEPIFKTPMKKRQQIEFIKTPIKYSNSKSPLKKKFMETPLYLRKDVGHVDGNVTTDFWKSSPNSKDLKNHHITLSKTPSPNSNSNSNLNLNSNSDLKRKSNVSSNNSVLLDVGSSPIFSPQSRFSKRKSLYEMINELDQIQTEITNIDDVEDEDIKKLIMRENELLIRKKNDAKMAENDDEWNILVEQEAAAGKQDEMNAKNTEESSNAIQNSKQDETLHVHKKAKTQKRQTRRVKLHSRTGIIANQQKDDYAEVNIHERLKEMRQDDIDQMTADAEDIEDEKDLDVLNNLEDDLSSGSSSYTSSSSSSEDDEKDDEEVVLRSKAKDINEKKEKFKPLNTNFVRMKIHYKNRGKFRKRR</sequence>
<dbReference type="EMBL" id="KV454016">
    <property type="protein sequence ID" value="ODV94091.1"/>
    <property type="molecule type" value="Genomic_DNA"/>
</dbReference>
<dbReference type="InterPro" id="IPR040203">
    <property type="entry name" value="Sld2"/>
</dbReference>
<dbReference type="Proteomes" id="UP000094236">
    <property type="component" value="Unassembled WGS sequence"/>
</dbReference>
<evidence type="ECO:0000313" key="11">
    <source>
        <dbReference type="Proteomes" id="UP000094236"/>
    </source>
</evidence>
<feature type="coiled-coil region" evidence="8">
    <location>
        <begin position="2"/>
        <end position="63"/>
    </location>
</feature>
<evidence type="ECO:0000256" key="1">
    <source>
        <dbReference type="ARBA" id="ARBA00004123"/>
    </source>
</evidence>
<dbReference type="AlphaFoldDB" id="A0A1E4TQP2"/>
<accession>A0A1E4TQP2</accession>
<proteinExistence type="inferred from homology"/>
<dbReference type="PANTHER" id="PTHR28124:SF1">
    <property type="entry name" value="DNA REPLICATION REGULATOR SLD2"/>
    <property type="match status" value="1"/>
</dbReference>
<feature type="compositionally biased region" description="Polar residues" evidence="9">
    <location>
        <begin position="274"/>
        <end position="283"/>
    </location>
</feature>
<feature type="compositionally biased region" description="Basic and acidic residues" evidence="9">
    <location>
        <begin position="538"/>
        <end position="551"/>
    </location>
</feature>
<dbReference type="GO" id="GO:0006270">
    <property type="term" value="P:DNA replication initiation"/>
    <property type="evidence" value="ECO:0007669"/>
    <property type="project" value="UniProtKB-UniRule"/>
</dbReference>
<dbReference type="Pfam" id="PF11719">
    <property type="entry name" value="Drc1-Sld2"/>
    <property type="match status" value="1"/>
</dbReference>
<feature type="region of interest" description="Disordered" evidence="9">
    <location>
        <begin position="412"/>
        <end position="456"/>
    </location>
</feature>
<feature type="compositionally biased region" description="Acidic residues" evidence="9">
    <location>
        <begin position="528"/>
        <end position="537"/>
    </location>
</feature>
<keyword evidence="5 7" id="KW-0539">Nucleus</keyword>
<keyword evidence="4 7" id="KW-0235">DNA replication</keyword>
<feature type="compositionally biased region" description="Basic and acidic residues" evidence="9">
    <location>
        <begin position="115"/>
        <end position="126"/>
    </location>
</feature>
<feature type="compositionally biased region" description="Basic and acidic residues" evidence="9">
    <location>
        <begin position="413"/>
        <end position="423"/>
    </location>
</feature>
<feature type="region of interest" description="Disordered" evidence="9">
    <location>
        <begin position="73"/>
        <end position="147"/>
    </location>
</feature>
<gene>
    <name evidence="10" type="ORF">PACTADRAFT_4046</name>
</gene>
<comment type="function">
    <text evidence="7">Has a role in the initiation of DNA replication. Required at S-phase checkpoint.</text>
</comment>
<evidence type="ECO:0000256" key="7">
    <source>
        <dbReference type="RuleBase" id="RU367067"/>
    </source>
</evidence>
<reference evidence="11" key="1">
    <citation type="submission" date="2016-05" db="EMBL/GenBank/DDBJ databases">
        <title>Comparative genomics of biotechnologically important yeasts.</title>
        <authorList>
            <consortium name="DOE Joint Genome Institute"/>
            <person name="Riley R."/>
            <person name="Haridas S."/>
            <person name="Wolfe K.H."/>
            <person name="Lopes M.R."/>
            <person name="Hittinger C.T."/>
            <person name="Goker M."/>
            <person name="Salamov A."/>
            <person name="Wisecaver J."/>
            <person name="Long T.M."/>
            <person name="Aerts A.L."/>
            <person name="Barry K."/>
            <person name="Choi C."/>
            <person name="Clum A."/>
            <person name="Coughlan A.Y."/>
            <person name="Deshpande S."/>
            <person name="Douglass A.P."/>
            <person name="Hanson S.J."/>
            <person name="Klenk H.-P."/>
            <person name="Labutti K."/>
            <person name="Lapidus A."/>
            <person name="Lindquist E."/>
            <person name="Lipzen A."/>
            <person name="Meier-Kolthoff J.P."/>
            <person name="Ohm R.A."/>
            <person name="Otillar R.P."/>
            <person name="Pangilinan J."/>
            <person name="Peng Y."/>
            <person name="Rokas A."/>
            <person name="Rosa C.A."/>
            <person name="Scheuner C."/>
            <person name="Sibirny A.A."/>
            <person name="Slot J.C."/>
            <person name="Stielow J.B."/>
            <person name="Sun H."/>
            <person name="Kurtzman C.P."/>
            <person name="Blackwell M."/>
            <person name="Grigoriev I.V."/>
            <person name="Jeffries T.W."/>
        </authorList>
    </citation>
    <scope>NUCLEOTIDE SEQUENCE [LARGE SCALE GENOMIC DNA]</scope>
    <source>
        <strain evidence="11">NRRL Y-2460</strain>
    </source>
</reference>
<evidence type="ECO:0000256" key="8">
    <source>
        <dbReference type="SAM" id="Coils"/>
    </source>
</evidence>
<comment type="similarity">
    <text evidence="2 7">Belongs to the SLD2 family.</text>
</comment>
<organism evidence="10 11">
    <name type="scientific">Pachysolen tannophilus NRRL Y-2460</name>
    <dbReference type="NCBI Taxonomy" id="669874"/>
    <lineage>
        <taxon>Eukaryota</taxon>
        <taxon>Fungi</taxon>
        <taxon>Dikarya</taxon>
        <taxon>Ascomycota</taxon>
        <taxon>Saccharomycotina</taxon>
        <taxon>Pichiomycetes</taxon>
        <taxon>Pachysolenaceae</taxon>
        <taxon>Pachysolen</taxon>
    </lineage>
</organism>
<comment type="subcellular location">
    <subcellularLocation>
        <location evidence="1 7">Nucleus</location>
    </subcellularLocation>
</comment>